<feature type="region of interest" description="Disordered" evidence="1">
    <location>
        <begin position="38"/>
        <end position="88"/>
    </location>
</feature>
<name>A0AAD4MD74_9AGAM</name>
<keyword evidence="3" id="KW-1185">Reference proteome</keyword>
<reference evidence="2" key="1">
    <citation type="journal article" date="2022" name="New Phytol.">
        <title>Evolutionary transition to the ectomycorrhizal habit in the genomes of a hyperdiverse lineage of mushroom-forming fungi.</title>
        <authorList>
            <person name="Looney B."/>
            <person name="Miyauchi S."/>
            <person name="Morin E."/>
            <person name="Drula E."/>
            <person name="Courty P.E."/>
            <person name="Kohler A."/>
            <person name="Kuo A."/>
            <person name="LaButti K."/>
            <person name="Pangilinan J."/>
            <person name="Lipzen A."/>
            <person name="Riley R."/>
            <person name="Andreopoulos W."/>
            <person name="He G."/>
            <person name="Johnson J."/>
            <person name="Nolan M."/>
            <person name="Tritt A."/>
            <person name="Barry K.W."/>
            <person name="Grigoriev I.V."/>
            <person name="Nagy L.G."/>
            <person name="Hibbett D."/>
            <person name="Henrissat B."/>
            <person name="Matheny P.B."/>
            <person name="Labbe J."/>
            <person name="Martin F.M."/>
        </authorList>
    </citation>
    <scope>NUCLEOTIDE SEQUENCE</scope>
    <source>
        <strain evidence="2">BPL690</strain>
    </source>
</reference>
<accession>A0AAD4MD74</accession>
<proteinExistence type="predicted"/>
<dbReference type="EMBL" id="WTXG01000001">
    <property type="protein sequence ID" value="KAI0308226.1"/>
    <property type="molecule type" value="Genomic_DNA"/>
</dbReference>
<evidence type="ECO:0000313" key="2">
    <source>
        <dbReference type="EMBL" id="KAI0308226.1"/>
    </source>
</evidence>
<feature type="compositionally biased region" description="Polar residues" evidence="1">
    <location>
        <begin position="62"/>
        <end position="73"/>
    </location>
</feature>
<protein>
    <submittedName>
        <fullName evidence="2">Uncharacterized protein</fullName>
    </submittedName>
</protein>
<sequence>MFTVTAIATWPRRVKVAQIVGPICCMARQRTLAKFITMPPGKKAPPQQSSLTDLWGGRQKKQSTPITPTNTGDAITDAGPAESSKRST</sequence>
<dbReference type="Proteomes" id="UP001203297">
    <property type="component" value="Unassembled WGS sequence"/>
</dbReference>
<evidence type="ECO:0000313" key="3">
    <source>
        <dbReference type="Proteomes" id="UP001203297"/>
    </source>
</evidence>
<organism evidence="2 3">
    <name type="scientific">Multifurca ochricompacta</name>
    <dbReference type="NCBI Taxonomy" id="376703"/>
    <lineage>
        <taxon>Eukaryota</taxon>
        <taxon>Fungi</taxon>
        <taxon>Dikarya</taxon>
        <taxon>Basidiomycota</taxon>
        <taxon>Agaricomycotina</taxon>
        <taxon>Agaricomycetes</taxon>
        <taxon>Russulales</taxon>
        <taxon>Russulaceae</taxon>
        <taxon>Multifurca</taxon>
    </lineage>
</organism>
<dbReference type="AlphaFoldDB" id="A0AAD4MD74"/>
<comment type="caution">
    <text evidence="2">The sequence shown here is derived from an EMBL/GenBank/DDBJ whole genome shotgun (WGS) entry which is preliminary data.</text>
</comment>
<gene>
    <name evidence="2" type="ORF">B0F90DRAFT_140882</name>
</gene>
<evidence type="ECO:0000256" key="1">
    <source>
        <dbReference type="SAM" id="MobiDB-lite"/>
    </source>
</evidence>